<dbReference type="GO" id="GO:0043565">
    <property type="term" value="F:sequence-specific DNA binding"/>
    <property type="evidence" value="ECO:0007669"/>
    <property type="project" value="InterPro"/>
</dbReference>
<dbReference type="PANTHER" id="PTHR45693">
    <property type="entry name" value="TRANSCRIPTION FACTOR TGA9"/>
    <property type="match status" value="1"/>
</dbReference>
<proteinExistence type="predicted"/>
<dbReference type="Proteomes" id="UP000242715">
    <property type="component" value="Unassembled WGS sequence"/>
</dbReference>
<feature type="domain" description="DOG1" evidence="8">
    <location>
        <begin position="9"/>
        <end position="211"/>
    </location>
</feature>
<dbReference type="AlphaFoldDB" id="A0A2Z6LM57"/>
<keyword evidence="2" id="KW-0805">Transcription regulation</keyword>
<sequence>MSFNSNKLNQSSKLLEKKSMSETNDQGQVLKINGNTISMKNYALSSEEQNKLICEIQSVLKDQNHMKTRSANVDVFNVSSATTCERNLWWIGGFRPSQLLQVILPQVQHMCSKQQLSDVYDLGQSCQVAEYALAQGLVKLQQNIDKATPTDDKEFLLSYVHQQLCFFKQADNLRQEFLHQFSRLLTITQQAEFIVALKEHLHNPQPRRSSL</sequence>
<dbReference type="InterPro" id="IPR025422">
    <property type="entry name" value="TGA_domain"/>
</dbReference>
<keyword evidence="3" id="KW-0238">DNA-binding</keyword>
<protein>
    <recommendedName>
        <fullName evidence="8">DOG1 domain-containing protein</fullName>
    </recommendedName>
</protein>
<dbReference type="GO" id="GO:0006351">
    <property type="term" value="P:DNA-templated transcription"/>
    <property type="evidence" value="ECO:0007669"/>
    <property type="project" value="InterPro"/>
</dbReference>
<accession>A0A2Z6LM57</accession>
<keyword evidence="5" id="KW-0804">Transcription</keyword>
<evidence type="ECO:0000259" key="8">
    <source>
        <dbReference type="PROSITE" id="PS51806"/>
    </source>
</evidence>
<feature type="compositionally biased region" description="Polar residues" evidence="7">
    <location>
        <begin position="1"/>
        <end position="10"/>
    </location>
</feature>
<name>A0A2Z6LM57_TRISU</name>
<comment type="subcellular location">
    <subcellularLocation>
        <location evidence="1">Nucleus</location>
    </subcellularLocation>
</comment>
<dbReference type="EMBL" id="DF973165">
    <property type="protein sequence ID" value="GAU16942.1"/>
    <property type="molecule type" value="Genomic_DNA"/>
</dbReference>
<evidence type="ECO:0000256" key="3">
    <source>
        <dbReference type="ARBA" id="ARBA00023125"/>
    </source>
</evidence>
<evidence type="ECO:0000256" key="5">
    <source>
        <dbReference type="ARBA" id="ARBA00023163"/>
    </source>
</evidence>
<keyword evidence="4" id="KW-0010">Activator</keyword>
<evidence type="ECO:0000256" key="4">
    <source>
        <dbReference type="ARBA" id="ARBA00023159"/>
    </source>
</evidence>
<evidence type="ECO:0000313" key="9">
    <source>
        <dbReference type="EMBL" id="GAU16942.1"/>
    </source>
</evidence>
<dbReference type="PROSITE" id="PS51806">
    <property type="entry name" value="DOG1"/>
    <property type="match status" value="1"/>
</dbReference>
<evidence type="ECO:0000256" key="2">
    <source>
        <dbReference type="ARBA" id="ARBA00023015"/>
    </source>
</evidence>
<evidence type="ECO:0000256" key="6">
    <source>
        <dbReference type="ARBA" id="ARBA00023242"/>
    </source>
</evidence>
<organism evidence="9 10">
    <name type="scientific">Trifolium subterraneum</name>
    <name type="common">Subterranean clover</name>
    <dbReference type="NCBI Taxonomy" id="3900"/>
    <lineage>
        <taxon>Eukaryota</taxon>
        <taxon>Viridiplantae</taxon>
        <taxon>Streptophyta</taxon>
        <taxon>Embryophyta</taxon>
        <taxon>Tracheophyta</taxon>
        <taxon>Spermatophyta</taxon>
        <taxon>Magnoliopsida</taxon>
        <taxon>eudicotyledons</taxon>
        <taxon>Gunneridae</taxon>
        <taxon>Pentapetalae</taxon>
        <taxon>rosids</taxon>
        <taxon>fabids</taxon>
        <taxon>Fabales</taxon>
        <taxon>Fabaceae</taxon>
        <taxon>Papilionoideae</taxon>
        <taxon>50 kb inversion clade</taxon>
        <taxon>NPAAA clade</taxon>
        <taxon>Hologalegina</taxon>
        <taxon>IRL clade</taxon>
        <taxon>Trifolieae</taxon>
        <taxon>Trifolium</taxon>
    </lineage>
</organism>
<reference evidence="10" key="1">
    <citation type="journal article" date="2017" name="Front. Plant Sci.">
        <title>Climate Clever Clovers: New Paradigm to Reduce the Environmental Footprint of Ruminants by Breeding Low Methanogenic Forages Utilizing Haplotype Variation.</title>
        <authorList>
            <person name="Kaur P."/>
            <person name="Appels R."/>
            <person name="Bayer P.E."/>
            <person name="Keeble-Gagnere G."/>
            <person name="Wang J."/>
            <person name="Hirakawa H."/>
            <person name="Shirasawa K."/>
            <person name="Vercoe P."/>
            <person name="Stefanova K."/>
            <person name="Durmic Z."/>
            <person name="Nichols P."/>
            <person name="Revell C."/>
            <person name="Isobe S.N."/>
            <person name="Edwards D."/>
            <person name="Erskine W."/>
        </authorList>
    </citation>
    <scope>NUCLEOTIDE SEQUENCE [LARGE SCALE GENOMIC DNA]</scope>
    <source>
        <strain evidence="10">cv. Daliak</strain>
    </source>
</reference>
<feature type="region of interest" description="Disordered" evidence="7">
    <location>
        <begin position="1"/>
        <end position="22"/>
    </location>
</feature>
<evidence type="ECO:0000256" key="7">
    <source>
        <dbReference type="SAM" id="MobiDB-lite"/>
    </source>
</evidence>
<dbReference type="OrthoDB" id="1403035at2759"/>
<evidence type="ECO:0000256" key="1">
    <source>
        <dbReference type="ARBA" id="ARBA00004123"/>
    </source>
</evidence>
<gene>
    <name evidence="9" type="ORF">TSUD_37000</name>
</gene>
<keyword evidence="6" id="KW-0539">Nucleus</keyword>
<keyword evidence="10" id="KW-1185">Reference proteome</keyword>
<evidence type="ECO:0000313" key="10">
    <source>
        <dbReference type="Proteomes" id="UP000242715"/>
    </source>
</evidence>
<dbReference type="PANTHER" id="PTHR45693:SF19">
    <property type="entry name" value="FACTOR BZIP PROTEIN, PUTATIVE-RELATED"/>
    <property type="match status" value="1"/>
</dbReference>
<dbReference type="GO" id="GO:0005634">
    <property type="term" value="C:nucleus"/>
    <property type="evidence" value="ECO:0007669"/>
    <property type="project" value="UniProtKB-SubCell"/>
</dbReference>
<dbReference type="Pfam" id="PF14144">
    <property type="entry name" value="DOG1"/>
    <property type="match status" value="1"/>
</dbReference>